<evidence type="ECO:0000259" key="1">
    <source>
        <dbReference type="Pfam" id="PF00717"/>
    </source>
</evidence>
<reference evidence="2 3" key="1">
    <citation type="submission" date="2024-04" db="EMBL/GenBank/DDBJ databases">
        <title>Draft genome sequence of Sessilibacter corallicola NBRC 116591.</title>
        <authorList>
            <person name="Miyakawa T."/>
            <person name="Kusuya Y."/>
            <person name="Miura T."/>
        </authorList>
    </citation>
    <scope>NUCLEOTIDE SEQUENCE [LARGE SCALE GENOMIC DNA]</scope>
    <source>
        <strain evidence="2 3">KU-00831-HH</strain>
    </source>
</reference>
<organism evidence="2 3">
    <name type="scientific">Sessilibacter corallicola</name>
    <dbReference type="NCBI Taxonomy" id="2904075"/>
    <lineage>
        <taxon>Bacteria</taxon>
        <taxon>Pseudomonadati</taxon>
        <taxon>Pseudomonadota</taxon>
        <taxon>Gammaproteobacteria</taxon>
        <taxon>Cellvibrionales</taxon>
        <taxon>Cellvibrionaceae</taxon>
        <taxon>Sessilibacter</taxon>
    </lineage>
</organism>
<dbReference type="InterPro" id="IPR015927">
    <property type="entry name" value="Peptidase_S24_S26A/B/C"/>
</dbReference>
<sequence>MKIKLFKISGESMHPTYFDGDYVVTWRSRLSKITIGDVVAIDHPSYGLIIKRVTELNANGSCFVAGDNPNSTPQSSFGLIDKNQVLGKVIYHSSPR</sequence>
<proteinExistence type="predicted"/>
<gene>
    <name evidence="2" type="ORF">NBRC116591_34970</name>
</gene>
<name>A0ABQ0ADG1_9GAMM</name>
<evidence type="ECO:0000313" key="2">
    <source>
        <dbReference type="EMBL" id="GAA6169686.1"/>
    </source>
</evidence>
<dbReference type="EMBL" id="BAABWN010000014">
    <property type="protein sequence ID" value="GAA6169686.1"/>
    <property type="molecule type" value="Genomic_DNA"/>
</dbReference>
<dbReference type="InterPro" id="IPR036286">
    <property type="entry name" value="LexA/Signal_pep-like_sf"/>
</dbReference>
<keyword evidence="3" id="KW-1185">Reference proteome</keyword>
<dbReference type="CDD" id="cd06462">
    <property type="entry name" value="Peptidase_S24_S26"/>
    <property type="match status" value="1"/>
</dbReference>
<dbReference type="Proteomes" id="UP001465153">
    <property type="component" value="Unassembled WGS sequence"/>
</dbReference>
<feature type="domain" description="Peptidase S24/S26A/S26B/S26C" evidence="1">
    <location>
        <begin position="5"/>
        <end position="90"/>
    </location>
</feature>
<accession>A0ABQ0ADG1</accession>
<evidence type="ECO:0000313" key="3">
    <source>
        <dbReference type="Proteomes" id="UP001465153"/>
    </source>
</evidence>
<comment type="caution">
    <text evidence="2">The sequence shown here is derived from an EMBL/GenBank/DDBJ whole genome shotgun (WGS) entry which is preliminary data.</text>
</comment>
<dbReference type="SUPFAM" id="SSF51306">
    <property type="entry name" value="LexA/Signal peptidase"/>
    <property type="match status" value="1"/>
</dbReference>
<dbReference type="Gene3D" id="2.10.109.10">
    <property type="entry name" value="Umud Fragment, subunit A"/>
    <property type="match status" value="1"/>
</dbReference>
<dbReference type="RefSeq" id="WP_353304162.1">
    <property type="nucleotide sequence ID" value="NZ_BAABWN010000014.1"/>
</dbReference>
<dbReference type="Pfam" id="PF00717">
    <property type="entry name" value="Peptidase_S24"/>
    <property type="match status" value="1"/>
</dbReference>
<protein>
    <recommendedName>
        <fullName evidence="1">Peptidase S24/S26A/S26B/S26C domain-containing protein</fullName>
    </recommendedName>
</protein>